<keyword evidence="2" id="KW-1185">Reference proteome</keyword>
<organism evidence="1 2">
    <name type="scientific">Ficus carica</name>
    <name type="common">Common fig</name>
    <dbReference type="NCBI Taxonomy" id="3494"/>
    <lineage>
        <taxon>Eukaryota</taxon>
        <taxon>Viridiplantae</taxon>
        <taxon>Streptophyta</taxon>
        <taxon>Embryophyta</taxon>
        <taxon>Tracheophyta</taxon>
        <taxon>Spermatophyta</taxon>
        <taxon>Magnoliopsida</taxon>
        <taxon>eudicotyledons</taxon>
        <taxon>Gunneridae</taxon>
        <taxon>Pentapetalae</taxon>
        <taxon>rosids</taxon>
        <taxon>fabids</taxon>
        <taxon>Rosales</taxon>
        <taxon>Moraceae</taxon>
        <taxon>Ficeae</taxon>
        <taxon>Ficus</taxon>
    </lineage>
</organism>
<evidence type="ECO:0000313" key="2">
    <source>
        <dbReference type="Proteomes" id="UP001187192"/>
    </source>
</evidence>
<dbReference type="Proteomes" id="UP001187192">
    <property type="component" value="Unassembled WGS sequence"/>
</dbReference>
<sequence length="125" mass="13846">MLAKTVAPHSLINPLLRRLRPSSAPPLPQVSVPLIPLTKTLYLHSRRTALRNVTAMAENNSIAAGNSPDHVVGEWFSVPDLRLRDHRFSVPLDYSADCRDSPKISIFAREVVSGALLCFDSNQDF</sequence>
<reference evidence="1" key="1">
    <citation type="submission" date="2023-07" db="EMBL/GenBank/DDBJ databases">
        <title>draft genome sequence of fig (Ficus carica).</title>
        <authorList>
            <person name="Takahashi T."/>
            <person name="Nishimura K."/>
        </authorList>
    </citation>
    <scope>NUCLEOTIDE SEQUENCE</scope>
</reference>
<dbReference type="EMBL" id="BTGU01000019">
    <property type="protein sequence ID" value="GMN45086.1"/>
    <property type="molecule type" value="Genomic_DNA"/>
</dbReference>
<accession>A0AA88D6U7</accession>
<dbReference type="AlphaFoldDB" id="A0AA88D6U7"/>
<gene>
    <name evidence="1" type="ORF">TIFTF001_014276</name>
</gene>
<dbReference type="Gramene" id="FCD_00031222-RA">
    <property type="protein sequence ID" value="FCD_00031222-RA:cds"/>
    <property type="gene ID" value="FCD_00031222"/>
</dbReference>
<evidence type="ECO:0000313" key="1">
    <source>
        <dbReference type="EMBL" id="GMN45086.1"/>
    </source>
</evidence>
<comment type="caution">
    <text evidence="1">The sequence shown here is derived from an EMBL/GenBank/DDBJ whole genome shotgun (WGS) entry which is preliminary data.</text>
</comment>
<proteinExistence type="predicted"/>
<protein>
    <submittedName>
        <fullName evidence="1">Uncharacterized protein</fullName>
    </submittedName>
</protein>
<name>A0AA88D6U7_FICCA</name>